<evidence type="ECO:0000313" key="3">
    <source>
        <dbReference type="Proteomes" id="UP000485058"/>
    </source>
</evidence>
<dbReference type="AlphaFoldDB" id="A0A6A0ACK8"/>
<evidence type="ECO:0000313" key="2">
    <source>
        <dbReference type="EMBL" id="GFH29577.1"/>
    </source>
</evidence>
<organism evidence="2 3">
    <name type="scientific">Haematococcus lacustris</name>
    <name type="common">Green alga</name>
    <name type="synonym">Haematococcus pluvialis</name>
    <dbReference type="NCBI Taxonomy" id="44745"/>
    <lineage>
        <taxon>Eukaryota</taxon>
        <taxon>Viridiplantae</taxon>
        <taxon>Chlorophyta</taxon>
        <taxon>core chlorophytes</taxon>
        <taxon>Chlorophyceae</taxon>
        <taxon>CS clade</taxon>
        <taxon>Chlamydomonadales</taxon>
        <taxon>Haematococcaceae</taxon>
        <taxon>Haematococcus</taxon>
    </lineage>
</organism>
<accession>A0A6A0ACK8</accession>
<keyword evidence="1" id="KW-0472">Membrane</keyword>
<comment type="caution">
    <text evidence="2">The sequence shown here is derived from an EMBL/GenBank/DDBJ whole genome shotgun (WGS) entry which is preliminary data.</text>
</comment>
<proteinExistence type="predicted"/>
<sequence>MLSSQTLPPANYILVASYFVMFWIMLFGRKCLGKAELAAAPA</sequence>
<gene>
    <name evidence="2" type="ORF">HaLaN_28261</name>
</gene>
<dbReference type="Proteomes" id="UP000485058">
    <property type="component" value="Unassembled WGS sequence"/>
</dbReference>
<keyword evidence="3" id="KW-1185">Reference proteome</keyword>
<keyword evidence="1" id="KW-1133">Transmembrane helix</keyword>
<name>A0A6A0ACK8_HAELA</name>
<evidence type="ECO:0000256" key="1">
    <source>
        <dbReference type="SAM" id="Phobius"/>
    </source>
</evidence>
<reference evidence="2 3" key="1">
    <citation type="submission" date="2020-02" db="EMBL/GenBank/DDBJ databases">
        <title>Draft genome sequence of Haematococcus lacustris strain NIES-144.</title>
        <authorList>
            <person name="Morimoto D."/>
            <person name="Nakagawa S."/>
            <person name="Yoshida T."/>
            <person name="Sawayama S."/>
        </authorList>
    </citation>
    <scope>NUCLEOTIDE SEQUENCE [LARGE SCALE GENOMIC DNA]</scope>
    <source>
        <strain evidence="2 3">NIES-144</strain>
    </source>
</reference>
<keyword evidence="1" id="KW-0812">Transmembrane</keyword>
<feature type="transmembrane region" description="Helical" evidence="1">
    <location>
        <begin position="12"/>
        <end position="28"/>
    </location>
</feature>
<feature type="non-terminal residue" evidence="2">
    <location>
        <position position="42"/>
    </location>
</feature>
<feature type="non-terminal residue" evidence="2">
    <location>
        <position position="1"/>
    </location>
</feature>
<dbReference type="EMBL" id="BLLF01004423">
    <property type="protein sequence ID" value="GFH29577.1"/>
    <property type="molecule type" value="Genomic_DNA"/>
</dbReference>
<protein>
    <submittedName>
        <fullName evidence="2">Uncharacterized protein</fullName>
    </submittedName>
</protein>